<evidence type="ECO:0000313" key="2">
    <source>
        <dbReference type="Proteomes" id="UP000241229"/>
    </source>
</evidence>
<proteinExistence type="predicted"/>
<dbReference type="OrthoDB" id="564699at2"/>
<name>A0A2P7S9E7_9HYPH</name>
<dbReference type="Pfam" id="PF10983">
    <property type="entry name" value="DUF2793"/>
    <property type="match status" value="1"/>
</dbReference>
<dbReference type="RefSeq" id="WP_106772802.1">
    <property type="nucleotide sequence ID" value="NZ_PXYK01000012.1"/>
</dbReference>
<comment type="caution">
    <text evidence="1">The sequence shown here is derived from an EMBL/GenBank/DDBJ whole genome shotgun (WGS) entry which is preliminary data.</text>
</comment>
<sequence>MDTSDNLALPYILPSQAQKHVTHNEAIAMLDALVQPGVLDRDLAAPPASPANGDRYIVASGASGDWTGRAGSIAHRLDGVWAFYAPRPGWLVFVVDEAKLVHWTGSTWADYPAAIDVLQSLSLLGIGTTADAANPFSAKLNKALWAARTAAEGGDGDLRYTLNKETAADVLSLLMQTGFSGRAEFGLIGDDNLSLKVSPDGTAWTTALTVDKATGQLAIGNQLNLNASLSMSGASLTITRDAAATLLRLISYRDTNATHATFAADVARGSLASPAFMTNTGLMAEFIVRPWDGTAIGTVTSGRLAFRASENHSAAARGTRWTIELTPNGSTSVAEAGALDHASGLSLFSVPVIDANRHFRLRSYTIASLPSASPAGQMIHCSDLGGGGGQLNSDGAAWRRVSRGGQQAVASDADFTLAVLANAEEQRHTGTLSADRAVTLSATNAYAGARFRLARTGGGAFSLSFGGLKNLAANTWAEAVHDGSAWYLAAYGGL</sequence>
<dbReference type="EMBL" id="PXYK01000012">
    <property type="protein sequence ID" value="PSJ59118.1"/>
    <property type="molecule type" value="Genomic_DNA"/>
</dbReference>
<organism evidence="1 2">
    <name type="scientific">Kumtagia ephedrae</name>
    <dbReference type="NCBI Taxonomy" id="2116701"/>
    <lineage>
        <taxon>Bacteria</taxon>
        <taxon>Pseudomonadati</taxon>
        <taxon>Pseudomonadota</taxon>
        <taxon>Alphaproteobacteria</taxon>
        <taxon>Hyphomicrobiales</taxon>
        <taxon>Phyllobacteriaceae</taxon>
        <taxon>Kumtagia</taxon>
    </lineage>
</organism>
<gene>
    <name evidence="1" type="ORF">C7I84_13935</name>
</gene>
<evidence type="ECO:0008006" key="3">
    <source>
        <dbReference type="Google" id="ProtNLM"/>
    </source>
</evidence>
<accession>A0A2P7S9E7</accession>
<dbReference type="AlphaFoldDB" id="A0A2P7S9E7"/>
<keyword evidence="2" id="KW-1185">Reference proteome</keyword>
<evidence type="ECO:0000313" key="1">
    <source>
        <dbReference type="EMBL" id="PSJ59118.1"/>
    </source>
</evidence>
<dbReference type="Proteomes" id="UP000241229">
    <property type="component" value="Unassembled WGS sequence"/>
</dbReference>
<reference evidence="1 2" key="1">
    <citation type="submission" date="2018-03" db="EMBL/GenBank/DDBJ databases">
        <title>The draft genome of Mesorhizobium sp. 6GN-30.</title>
        <authorList>
            <person name="Liu L."/>
            <person name="Li L."/>
            <person name="Wang T."/>
            <person name="Zhang X."/>
            <person name="Liang L."/>
        </authorList>
    </citation>
    <scope>NUCLEOTIDE SEQUENCE [LARGE SCALE GENOMIC DNA]</scope>
    <source>
        <strain evidence="1 2">6GN30</strain>
    </source>
</reference>
<dbReference type="InterPro" id="IPR021251">
    <property type="entry name" value="DUF2793"/>
</dbReference>
<protein>
    <recommendedName>
        <fullName evidence="3">DUF2793 domain-containing protein</fullName>
    </recommendedName>
</protein>